<dbReference type="GO" id="GO:0000915">
    <property type="term" value="P:actomyosin contractile ring assembly"/>
    <property type="evidence" value="ECO:0007669"/>
    <property type="project" value="TreeGrafter"/>
</dbReference>
<feature type="compositionally biased region" description="Polar residues" evidence="2">
    <location>
        <begin position="654"/>
        <end position="663"/>
    </location>
</feature>
<feature type="compositionally biased region" description="Basic and acidic residues" evidence="2">
    <location>
        <begin position="601"/>
        <end position="614"/>
    </location>
</feature>
<feature type="coiled-coil region" evidence="1">
    <location>
        <begin position="842"/>
        <end position="869"/>
    </location>
</feature>
<feature type="compositionally biased region" description="Polar residues" evidence="2">
    <location>
        <begin position="20"/>
        <end position="29"/>
    </location>
</feature>
<evidence type="ECO:0000259" key="3">
    <source>
        <dbReference type="PROSITE" id="PS50003"/>
    </source>
</evidence>
<evidence type="ECO:0000256" key="1">
    <source>
        <dbReference type="SAM" id="Coils"/>
    </source>
</evidence>
<dbReference type="Proteomes" id="UP000051574">
    <property type="component" value="Unassembled WGS sequence"/>
</dbReference>
<dbReference type="CDD" id="cd01263">
    <property type="entry name" value="PH_anillin"/>
    <property type="match status" value="1"/>
</dbReference>
<feature type="compositionally biased region" description="Basic residues" evidence="2">
    <location>
        <begin position="1030"/>
        <end position="1040"/>
    </location>
</feature>
<gene>
    <name evidence="4" type="ORF">AMK59_3789</name>
</gene>
<feature type="region of interest" description="Disordered" evidence="2">
    <location>
        <begin position="232"/>
        <end position="256"/>
    </location>
</feature>
<feature type="compositionally biased region" description="Acidic residues" evidence="2">
    <location>
        <begin position="701"/>
        <end position="712"/>
    </location>
</feature>
<feature type="region of interest" description="Disordered" evidence="2">
    <location>
        <begin position="635"/>
        <end position="676"/>
    </location>
</feature>
<name>A0A0T6B4Q1_9SCAR</name>
<dbReference type="PANTHER" id="PTHR21538:SF23">
    <property type="entry name" value="ANILLIN"/>
    <property type="match status" value="1"/>
</dbReference>
<keyword evidence="1" id="KW-0175">Coiled coil</keyword>
<dbReference type="InterPro" id="IPR051364">
    <property type="entry name" value="Cytokinesis/Rho-signaling"/>
</dbReference>
<dbReference type="InterPro" id="IPR012966">
    <property type="entry name" value="AHD"/>
</dbReference>
<feature type="compositionally biased region" description="Polar residues" evidence="2">
    <location>
        <begin position="38"/>
        <end position="61"/>
    </location>
</feature>
<dbReference type="OrthoDB" id="5915976at2759"/>
<feature type="compositionally biased region" description="Polar residues" evidence="2">
    <location>
        <begin position="753"/>
        <end position="784"/>
    </location>
</feature>
<feature type="region of interest" description="Disordered" evidence="2">
    <location>
        <begin position="396"/>
        <end position="429"/>
    </location>
</feature>
<dbReference type="EMBL" id="LJIG01009778">
    <property type="protein sequence ID" value="KRT82400.1"/>
    <property type="molecule type" value="Genomic_DNA"/>
</dbReference>
<feature type="compositionally biased region" description="Polar residues" evidence="2">
    <location>
        <begin position="408"/>
        <end position="429"/>
    </location>
</feature>
<feature type="domain" description="PH" evidence="3">
    <location>
        <begin position="1110"/>
        <end position="1211"/>
    </location>
</feature>
<evidence type="ECO:0000256" key="2">
    <source>
        <dbReference type="SAM" id="MobiDB-lite"/>
    </source>
</evidence>
<dbReference type="Gene3D" id="2.30.29.30">
    <property type="entry name" value="Pleckstrin-homology domain (PH domain)/Phosphotyrosine-binding domain (PTB)"/>
    <property type="match status" value="1"/>
</dbReference>
<reference evidence="4 5" key="1">
    <citation type="submission" date="2015-09" db="EMBL/GenBank/DDBJ databases">
        <title>Draft genome of the scarab beetle Oryctes borbonicus.</title>
        <authorList>
            <person name="Meyer J.M."/>
            <person name="Markov G.V."/>
            <person name="Baskaran P."/>
            <person name="Herrmann M."/>
            <person name="Sommer R.J."/>
            <person name="Roedelsperger C."/>
        </authorList>
    </citation>
    <scope>NUCLEOTIDE SEQUENCE [LARGE SCALE GENOMIC DNA]</scope>
    <source>
        <strain evidence="4">OB123</strain>
        <tissue evidence="4">Whole animal</tissue>
    </source>
</reference>
<keyword evidence="5" id="KW-1185">Reference proteome</keyword>
<dbReference type="Pfam" id="PF00169">
    <property type="entry name" value="PH"/>
    <property type="match status" value="1"/>
</dbReference>
<dbReference type="Pfam" id="PF08174">
    <property type="entry name" value="Anillin"/>
    <property type="match status" value="1"/>
</dbReference>
<dbReference type="AlphaFoldDB" id="A0A0T6B4Q1"/>
<dbReference type="PANTHER" id="PTHR21538">
    <property type="entry name" value="ANILLIN/RHOTEKIN RTKN"/>
    <property type="match status" value="1"/>
</dbReference>
<feature type="region of interest" description="Disordered" evidence="2">
    <location>
        <begin position="726"/>
        <end position="786"/>
    </location>
</feature>
<feature type="compositionally biased region" description="Basic and acidic residues" evidence="2">
    <location>
        <begin position="232"/>
        <end position="242"/>
    </location>
</feature>
<comment type="caution">
    <text evidence="4">The sequence shown here is derived from an EMBL/GenBank/DDBJ whole genome shotgun (WGS) entry which is preliminary data.</text>
</comment>
<dbReference type="InterPro" id="IPR037840">
    <property type="entry name" value="PH_Anillin"/>
</dbReference>
<feature type="compositionally biased region" description="Basic and acidic residues" evidence="2">
    <location>
        <begin position="62"/>
        <end position="76"/>
    </location>
</feature>
<dbReference type="InterPro" id="IPR001849">
    <property type="entry name" value="PH_domain"/>
</dbReference>
<sequence>MDSSFTEHILERARERQKKLQQLNPTHQITPPKGFKSLTKQTEALSPNKGNYQENTPVKNTENIHDSPKKVNSEGRVQKLIRHSSSTKISSNLPASPKPQLKTLNIQKENFNMEIKLISSDNVRVEVEIQESDSSDNESQPNRMQDNVTPALREQAKHKLNKLGRLYAGGEDADISSPIYRTEENFLKETTLSSETENKVTSKNLKPASKRGLSKLADLAQDIKQWEDDTNHVKTNKNDTKTPTRKWKAQAPPPPSINKILEADLKDADISSNNRVVISEKEVTIAKEDIPSPFKIKNDAATVPSTPEKTWKLDQGVLKTLESQGFTRTTSNSRLIFNYNTDIGKNQNTETKESFPTTLKSKEMVIKEEKTEEKANEKIQKPACITKKFSPVEVKKEENKITPRSPKKNVQSSIASKTAMFESSPSKLNSDPAMMSLAERKALFERNKGVALIPKAAFAMPIPISNKENKANVTQTPVTPSKQTKWNTKNILRKESPEKLTNLRVNQNTKSNKELNEANENSGIASKIAALINNKNTISEEQINNNIKEQRQKDMDILLNRFNRNKDVAQVSNSNKDQVDQEQKTPAKVPNNAEIKNPTTPERRSGEKRTKKNDSPQVAAVLGDIKRVKVTEPKDGRLYPSLSDIETANETETEQAKSSSCDNSGEESFCSSEGDVNTSFGRDILQAVCKGQTPQKRPIIEEESTASDVSDILDDMDDYLDEAIADENYDYSNGPTPPKLGKTSPKESEKQISRPSNSFHYKGFSPNQNISPYKTPTKVVSSPRKSSDLPTYVIDGDNVLPLTHTVSFYRRQQTPVKTPIRQISRQPLIDEQLEEDNTSTENEIVANKIQELMEEINKQQMVIAQTSQALNLCNSTLEFMGSTEQVEAEKLLLLATHRRQACLHEIQRLKVEGTLRPQGQHAQNIPLEKGSLIISNIVLPMKKEYVRALAAAGGKGHHVVCLVKCGEQVVSTQLTSTVASSSKNPDLDLCVPGTVKLNGIYSDFTLTFEVYCLQAQEEILPHEVKYHINKKGNNKSTPKKVKQESRMVLPPKESPAGPQVVRSSSFALMGYVIFSIQSISKTHWSLNKAPSMSPLEGRVDMKISCDLNVSLEHKGFLTVFEDISGFGAWHRRWYMLKGHTLCYWKYPDDEKKKTPTESINLKSAITREVGPVSRDICARLNTFLIETEREALPDDKESLTLICKSNKTIIR</sequence>
<feature type="region of interest" description="Disordered" evidence="2">
    <location>
        <begin position="570"/>
        <end position="618"/>
    </location>
</feature>
<organism evidence="4 5">
    <name type="scientific">Oryctes borbonicus</name>
    <dbReference type="NCBI Taxonomy" id="1629725"/>
    <lineage>
        <taxon>Eukaryota</taxon>
        <taxon>Metazoa</taxon>
        <taxon>Ecdysozoa</taxon>
        <taxon>Arthropoda</taxon>
        <taxon>Hexapoda</taxon>
        <taxon>Insecta</taxon>
        <taxon>Pterygota</taxon>
        <taxon>Neoptera</taxon>
        <taxon>Endopterygota</taxon>
        <taxon>Coleoptera</taxon>
        <taxon>Polyphaga</taxon>
        <taxon>Scarabaeiformia</taxon>
        <taxon>Scarabaeidae</taxon>
        <taxon>Dynastinae</taxon>
        <taxon>Oryctes</taxon>
    </lineage>
</organism>
<dbReference type="SUPFAM" id="SSF50729">
    <property type="entry name" value="PH domain-like"/>
    <property type="match status" value="1"/>
</dbReference>
<dbReference type="InterPro" id="IPR011993">
    <property type="entry name" value="PH-like_dom_sf"/>
</dbReference>
<dbReference type="PROSITE" id="PS50003">
    <property type="entry name" value="PH_DOMAIN"/>
    <property type="match status" value="1"/>
</dbReference>
<protein>
    <submittedName>
        <fullName evidence="4">Pleckstrin homology domain containing protein</fullName>
    </submittedName>
</protein>
<evidence type="ECO:0000313" key="5">
    <source>
        <dbReference type="Proteomes" id="UP000051574"/>
    </source>
</evidence>
<dbReference type="GO" id="GO:0000281">
    <property type="term" value="P:mitotic cytokinesis"/>
    <property type="evidence" value="ECO:0007669"/>
    <property type="project" value="TreeGrafter"/>
</dbReference>
<feature type="region of interest" description="Disordered" evidence="2">
    <location>
        <begin position="1030"/>
        <end position="1056"/>
    </location>
</feature>
<feature type="region of interest" description="Disordered" evidence="2">
    <location>
        <begin position="17"/>
        <end position="76"/>
    </location>
</feature>
<dbReference type="GO" id="GO:0031106">
    <property type="term" value="P:septin ring organization"/>
    <property type="evidence" value="ECO:0007669"/>
    <property type="project" value="TreeGrafter"/>
</dbReference>
<evidence type="ECO:0000313" key="4">
    <source>
        <dbReference type="EMBL" id="KRT82400.1"/>
    </source>
</evidence>
<feature type="region of interest" description="Disordered" evidence="2">
    <location>
        <begin position="691"/>
        <end position="712"/>
    </location>
</feature>
<dbReference type="GO" id="GO:0005826">
    <property type="term" value="C:actomyosin contractile ring"/>
    <property type="evidence" value="ECO:0007669"/>
    <property type="project" value="TreeGrafter"/>
</dbReference>
<proteinExistence type="predicted"/>
<accession>A0A0T6B4Q1</accession>